<accession>A0A1H9SSA7</accession>
<proteinExistence type="predicted"/>
<reference evidence="2 3" key="1">
    <citation type="submission" date="2016-10" db="EMBL/GenBank/DDBJ databases">
        <authorList>
            <person name="de Groot N.N."/>
        </authorList>
    </citation>
    <scope>NUCLEOTIDE SEQUENCE [LARGE SCALE GENOMIC DNA]</scope>
    <source>
        <strain evidence="2 3">DSM 16859</strain>
    </source>
</reference>
<keyword evidence="3" id="KW-1185">Reference proteome</keyword>
<dbReference type="Proteomes" id="UP000198815">
    <property type="component" value="Unassembled WGS sequence"/>
</dbReference>
<evidence type="ECO:0000313" key="2">
    <source>
        <dbReference type="EMBL" id="SER87801.1"/>
    </source>
</evidence>
<evidence type="ECO:0000313" key="3">
    <source>
        <dbReference type="Proteomes" id="UP000198815"/>
    </source>
</evidence>
<organism evidence="2 3">
    <name type="scientific">Propionibacterium cyclohexanicum</name>
    <dbReference type="NCBI Taxonomy" id="64702"/>
    <lineage>
        <taxon>Bacteria</taxon>
        <taxon>Bacillati</taxon>
        <taxon>Actinomycetota</taxon>
        <taxon>Actinomycetes</taxon>
        <taxon>Propionibacteriales</taxon>
        <taxon>Propionibacteriaceae</taxon>
        <taxon>Propionibacterium</taxon>
    </lineage>
</organism>
<sequence>MHLLDMSIHHSHSVNPDETPVSLPLAVITVDSYGVLTVTLDGADYPQPSPTAPWTKARFGELLDVLTADRTRTIRVEIHESDGSTFTDIIHAVRTPRPDPIDGPPTPRRARHRHTPETAEVAGAGFQPGEEVTVALVRSTVEATAAGTVRVTLDLRELPSGGADILLVGITSARVVTRRVP</sequence>
<gene>
    <name evidence="2" type="ORF">SAMN05443377_11557</name>
</gene>
<name>A0A1H9SSA7_9ACTN</name>
<feature type="region of interest" description="Disordered" evidence="1">
    <location>
        <begin position="95"/>
        <end position="114"/>
    </location>
</feature>
<dbReference type="STRING" id="64702.SAMN05443377_11557"/>
<dbReference type="AlphaFoldDB" id="A0A1H9SSA7"/>
<dbReference type="EMBL" id="FOGZ01000015">
    <property type="protein sequence ID" value="SER87801.1"/>
    <property type="molecule type" value="Genomic_DNA"/>
</dbReference>
<protein>
    <submittedName>
        <fullName evidence="2">Uncharacterized protein</fullName>
    </submittedName>
</protein>
<evidence type="ECO:0000256" key="1">
    <source>
        <dbReference type="SAM" id="MobiDB-lite"/>
    </source>
</evidence>